<feature type="domain" description="Exoribonuclease phosphorolytic" evidence="10">
    <location>
        <begin position="156"/>
        <end position="223"/>
    </location>
</feature>
<dbReference type="InterPro" id="IPR050080">
    <property type="entry name" value="RNase_PH"/>
</dbReference>
<evidence type="ECO:0000256" key="1">
    <source>
        <dbReference type="ARBA" id="ARBA00006678"/>
    </source>
</evidence>
<dbReference type="InterPro" id="IPR027408">
    <property type="entry name" value="PNPase/RNase_PH_dom_sf"/>
</dbReference>
<dbReference type="FunFam" id="3.30.230.70:FF:000003">
    <property type="entry name" value="Ribonuclease PH"/>
    <property type="match status" value="1"/>
</dbReference>
<sequence>MPRRDLRRADQLRPVRIERGYQRYPAGSALIETGHTRVVCAATVEERVPFFLKGSGTGWVTAEYSMLPGAGTERTAREAMRGHQTGRTQEIQRLIGRALRAVVDMKALGERTIHIDCDVLQADGGTRTASITGAFVALVEACATFYTKRGIFPVRDYVAAVSIGVNAENTPLLDICYEEDSTAMVDMNLVMTGAGSFVEVQGTGEGRAFTRAEMNALLDLGERGIRTLIEYQKEALGATLSWLPGREG</sequence>
<evidence type="ECO:0000256" key="2">
    <source>
        <dbReference type="ARBA" id="ARBA00022552"/>
    </source>
</evidence>
<evidence type="ECO:0000256" key="6">
    <source>
        <dbReference type="ARBA" id="ARBA00022695"/>
    </source>
</evidence>
<dbReference type="PROSITE" id="PS01277">
    <property type="entry name" value="RIBONUCLEASE_PH"/>
    <property type="match status" value="1"/>
</dbReference>
<dbReference type="AlphaFoldDB" id="A0A7G7VHH3"/>
<dbReference type="Gene3D" id="3.30.230.70">
    <property type="entry name" value="GHMP Kinase, N-terminal domain"/>
    <property type="match status" value="1"/>
</dbReference>
<evidence type="ECO:0000313" key="12">
    <source>
        <dbReference type="Proteomes" id="UP000515480"/>
    </source>
</evidence>
<keyword evidence="2 8" id="KW-0698">rRNA processing</keyword>
<dbReference type="InterPro" id="IPR002381">
    <property type="entry name" value="RNase_PH_bac-type"/>
</dbReference>
<evidence type="ECO:0000256" key="5">
    <source>
        <dbReference type="ARBA" id="ARBA00022694"/>
    </source>
</evidence>
<comment type="function">
    <text evidence="8">Phosphorolytic 3'-5' exoribonuclease that plays an important role in tRNA 3'-end maturation. Removes nucleotide residues following the 3'-CCA terminus of tRNAs; can also add nucleotides to the ends of RNA molecules by using nucleoside diphosphates as substrates, but this may not be physiologically important. Probably plays a role in initiation of 16S rRNA degradation (leading to ribosome degradation) during starvation.</text>
</comment>
<dbReference type="InterPro" id="IPR018336">
    <property type="entry name" value="RNase_PH_CS"/>
</dbReference>
<name>A0A7G7VHH3_9FIRM</name>
<keyword evidence="7" id="KW-0694">RNA-binding</keyword>
<feature type="binding site" evidence="8">
    <location>
        <position position="87"/>
    </location>
    <ligand>
        <name>phosphate</name>
        <dbReference type="ChEBI" id="CHEBI:43474"/>
        <note>substrate</note>
    </ligand>
</feature>
<dbReference type="EC" id="2.7.7.56" evidence="8"/>
<dbReference type="HAMAP" id="MF_00564">
    <property type="entry name" value="RNase_PH"/>
    <property type="match status" value="1"/>
</dbReference>
<dbReference type="KEGG" id="stim:H1B31_06570"/>
<dbReference type="GO" id="GO:0008033">
    <property type="term" value="P:tRNA processing"/>
    <property type="evidence" value="ECO:0007669"/>
    <property type="project" value="UniProtKB-UniRule"/>
</dbReference>
<gene>
    <name evidence="8 11" type="primary">rph</name>
    <name evidence="11" type="ORF">H1B31_06570</name>
</gene>
<organism evidence="11 12">
    <name type="scientific">Selenomonas timonae</name>
    <dbReference type="NCBI Taxonomy" id="2754044"/>
    <lineage>
        <taxon>Bacteria</taxon>
        <taxon>Bacillati</taxon>
        <taxon>Bacillota</taxon>
        <taxon>Negativicutes</taxon>
        <taxon>Selenomonadales</taxon>
        <taxon>Selenomonadaceae</taxon>
        <taxon>Selenomonas</taxon>
    </lineage>
</organism>
<dbReference type="InterPro" id="IPR001247">
    <property type="entry name" value="ExoRNase_PH_dom1"/>
</dbReference>
<accession>A0A7G7VHH3</accession>
<feature type="domain" description="Exoribonuclease phosphorolytic" evidence="9">
    <location>
        <begin position="11"/>
        <end position="141"/>
    </location>
</feature>
<dbReference type="NCBIfam" id="TIGR01966">
    <property type="entry name" value="RNasePH"/>
    <property type="match status" value="1"/>
</dbReference>
<dbReference type="CDD" id="cd11362">
    <property type="entry name" value="RNase_PH_bact"/>
    <property type="match status" value="1"/>
</dbReference>
<dbReference type="Pfam" id="PF01138">
    <property type="entry name" value="RNase_PH"/>
    <property type="match status" value="1"/>
</dbReference>
<dbReference type="InterPro" id="IPR036345">
    <property type="entry name" value="ExoRNase_PH_dom2_sf"/>
</dbReference>
<dbReference type="EMBL" id="CP060204">
    <property type="protein sequence ID" value="QNH53566.1"/>
    <property type="molecule type" value="Genomic_DNA"/>
</dbReference>
<dbReference type="GO" id="GO:0031125">
    <property type="term" value="P:rRNA 3'-end processing"/>
    <property type="evidence" value="ECO:0007669"/>
    <property type="project" value="UniProtKB-ARBA"/>
</dbReference>
<evidence type="ECO:0000256" key="8">
    <source>
        <dbReference type="HAMAP-Rule" id="MF_00564"/>
    </source>
</evidence>
<keyword evidence="4 8" id="KW-0808">Transferase</keyword>
<dbReference type="Proteomes" id="UP000515480">
    <property type="component" value="Chromosome"/>
</dbReference>
<dbReference type="InterPro" id="IPR015847">
    <property type="entry name" value="ExoRNase_PH_dom2"/>
</dbReference>
<feature type="binding site" evidence="8">
    <location>
        <begin position="125"/>
        <end position="127"/>
    </location>
    <ligand>
        <name>phosphate</name>
        <dbReference type="ChEBI" id="CHEBI:43474"/>
        <note>substrate</note>
    </ligand>
</feature>
<dbReference type="PANTHER" id="PTHR11953">
    <property type="entry name" value="EXOSOME COMPLEX COMPONENT"/>
    <property type="match status" value="1"/>
</dbReference>
<keyword evidence="6 8" id="KW-0548">Nucleotidyltransferase</keyword>
<dbReference type="GO" id="GO:0000049">
    <property type="term" value="F:tRNA binding"/>
    <property type="evidence" value="ECO:0007669"/>
    <property type="project" value="UniProtKB-UniRule"/>
</dbReference>
<dbReference type="Pfam" id="PF03725">
    <property type="entry name" value="RNase_PH_C"/>
    <property type="match status" value="1"/>
</dbReference>
<dbReference type="SUPFAM" id="SSF55666">
    <property type="entry name" value="Ribonuclease PH domain 2-like"/>
    <property type="match status" value="1"/>
</dbReference>
<keyword evidence="3 8" id="KW-0820">tRNA-binding</keyword>
<dbReference type="GO" id="GO:0016075">
    <property type="term" value="P:rRNA catabolic process"/>
    <property type="evidence" value="ECO:0007669"/>
    <property type="project" value="UniProtKB-UniRule"/>
</dbReference>
<dbReference type="RefSeq" id="WP_185979752.1">
    <property type="nucleotide sequence ID" value="NZ_CP060204.1"/>
</dbReference>
<dbReference type="SUPFAM" id="SSF54211">
    <property type="entry name" value="Ribosomal protein S5 domain 2-like"/>
    <property type="match status" value="1"/>
</dbReference>
<comment type="similarity">
    <text evidence="1 8">Belongs to the RNase PH family.</text>
</comment>
<dbReference type="GO" id="GO:0000175">
    <property type="term" value="F:3'-5'-RNA exonuclease activity"/>
    <property type="evidence" value="ECO:0007669"/>
    <property type="project" value="UniProtKB-UniRule"/>
</dbReference>
<reference evidence="11 12" key="1">
    <citation type="submission" date="2020-07" db="EMBL/GenBank/DDBJ databases">
        <title>Complete genome and description of Selenomonas timonensis sp. nov., a new bacterium isolated from a gingivitis subject.</title>
        <authorList>
            <person name="Antezack A."/>
        </authorList>
    </citation>
    <scope>NUCLEOTIDE SEQUENCE [LARGE SCALE GENOMIC DNA]</scope>
    <source>
        <strain evidence="11 12">Marseille-Q3039</strain>
    </source>
</reference>
<dbReference type="GO" id="GO:0009022">
    <property type="term" value="F:tRNA nucleotidyltransferase activity"/>
    <property type="evidence" value="ECO:0007669"/>
    <property type="project" value="UniProtKB-UniRule"/>
</dbReference>
<evidence type="ECO:0000259" key="10">
    <source>
        <dbReference type="Pfam" id="PF03725"/>
    </source>
</evidence>
<evidence type="ECO:0000259" key="9">
    <source>
        <dbReference type="Pfam" id="PF01138"/>
    </source>
</evidence>
<dbReference type="InterPro" id="IPR020568">
    <property type="entry name" value="Ribosomal_Su5_D2-typ_SF"/>
</dbReference>
<dbReference type="PANTHER" id="PTHR11953:SF0">
    <property type="entry name" value="EXOSOME COMPLEX COMPONENT RRP41"/>
    <property type="match status" value="1"/>
</dbReference>
<evidence type="ECO:0000256" key="3">
    <source>
        <dbReference type="ARBA" id="ARBA00022555"/>
    </source>
</evidence>
<keyword evidence="12" id="KW-1185">Reference proteome</keyword>
<protein>
    <recommendedName>
        <fullName evidence="8">Ribonuclease PH</fullName>
        <shortName evidence="8">RNase PH</shortName>
        <ecNumber evidence="8">2.7.7.56</ecNumber>
    </recommendedName>
    <alternativeName>
        <fullName evidence="8">tRNA nucleotidyltransferase</fullName>
    </alternativeName>
</protein>
<evidence type="ECO:0000256" key="7">
    <source>
        <dbReference type="ARBA" id="ARBA00022884"/>
    </source>
</evidence>
<proteinExistence type="inferred from homology"/>
<evidence type="ECO:0000313" key="11">
    <source>
        <dbReference type="EMBL" id="QNH53566.1"/>
    </source>
</evidence>
<comment type="catalytic activity">
    <reaction evidence="8">
        <text>tRNA(n+1) + phosphate = tRNA(n) + a ribonucleoside 5'-diphosphate</text>
        <dbReference type="Rhea" id="RHEA:10628"/>
        <dbReference type="Rhea" id="RHEA-COMP:17343"/>
        <dbReference type="Rhea" id="RHEA-COMP:17344"/>
        <dbReference type="ChEBI" id="CHEBI:43474"/>
        <dbReference type="ChEBI" id="CHEBI:57930"/>
        <dbReference type="ChEBI" id="CHEBI:173114"/>
        <dbReference type="EC" id="2.7.7.56"/>
    </reaction>
</comment>
<evidence type="ECO:0000256" key="4">
    <source>
        <dbReference type="ARBA" id="ARBA00022679"/>
    </source>
</evidence>
<keyword evidence="5 8" id="KW-0819">tRNA processing</keyword>
<comment type="subunit">
    <text evidence="8">Homohexameric ring arranged as a trimer of dimers.</text>
</comment>